<feature type="transmembrane region" description="Helical" evidence="1">
    <location>
        <begin position="378"/>
        <end position="395"/>
    </location>
</feature>
<reference evidence="2 3" key="1">
    <citation type="submission" date="2019-05" db="EMBL/GenBank/DDBJ databases">
        <title>Dyadobacter AR-3-8 sp. nov., isolated from arctic soil.</title>
        <authorList>
            <person name="Chaudhary D.K."/>
        </authorList>
    </citation>
    <scope>NUCLEOTIDE SEQUENCE [LARGE SCALE GENOMIC DNA]</scope>
    <source>
        <strain evidence="2 3">AR-3-8</strain>
    </source>
</reference>
<feature type="transmembrane region" description="Helical" evidence="1">
    <location>
        <begin position="297"/>
        <end position="316"/>
    </location>
</feature>
<sequence>MVTFDSTPTLYWLLGYLLAGVVIFSAVYKLIPAKLFLVLTILLLVFMRMPVLVLNREINADESQMLSHAITLYEDPVYWRSVDGTTIGPLDNYLLVVPKLFGFQIDYTNGRGMGLLCTIGALLFVFLAMQNWYGESVARLTIAAPAVFLAFTQETDFVHYSSEQLPVFLLTLTIWLLSKITKSKNPSQISTFSLGLVAGMMPFAKLQSVPQAMVIVLAALWICYHYFRKTKQIKPLLFLLAGGLAFPVSLFIWATANHVFNDFIDFYLLGNVIYAGENNWLSIPGQMINLIMLSPDFKIYSLVLFIPIVLGIAKAFLPDSYKKPQTQFILPATLIMLILAGIYAATKSGNTFIHYLNFCIYPWILLAGYGLSKRHNWFAVFPVLLLLWFAGNDAINYRKEHRLNTFESTDGANKLAENPVVTELKKFTKAGDYMVVWGWQCQYYVEAQLAQGTAENHSERSIFKHPLQEKYLSRYLSDLNRTKPAVFLDAVGKNSMWVQDKKTQGVENFPAIANFIHQHYTLVSDLYDVRLYVRNDRLTTQQQANALPYLAAINH</sequence>
<evidence type="ECO:0000313" key="2">
    <source>
        <dbReference type="EMBL" id="TKT91228.1"/>
    </source>
</evidence>
<gene>
    <name evidence="2" type="ORF">FDK13_16410</name>
</gene>
<dbReference type="OrthoDB" id="9255519at2"/>
<comment type="caution">
    <text evidence="2">The sequence shown here is derived from an EMBL/GenBank/DDBJ whole genome shotgun (WGS) entry which is preliminary data.</text>
</comment>
<feature type="transmembrane region" description="Helical" evidence="1">
    <location>
        <begin position="352"/>
        <end position="371"/>
    </location>
</feature>
<feature type="transmembrane region" description="Helical" evidence="1">
    <location>
        <begin position="136"/>
        <end position="152"/>
    </location>
</feature>
<evidence type="ECO:0000256" key="1">
    <source>
        <dbReference type="SAM" id="Phobius"/>
    </source>
</evidence>
<feature type="transmembrane region" description="Helical" evidence="1">
    <location>
        <begin position="210"/>
        <end position="227"/>
    </location>
</feature>
<feature type="transmembrane region" description="Helical" evidence="1">
    <location>
        <begin position="236"/>
        <end position="256"/>
    </location>
</feature>
<dbReference type="Proteomes" id="UP000304900">
    <property type="component" value="Unassembled WGS sequence"/>
</dbReference>
<keyword evidence="1" id="KW-1133">Transmembrane helix</keyword>
<dbReference type="EMBL" id="SZVO01000007">
    <property type="protein sequence ID" value="TKT91228.1"/>
    <property type="molecule type" value="Genomic_DNA"/>
</dbReference>
<evidence type="ECO:0008006" key="4">
    <source>
        <dbReference type="Google" id="ProtNLM"/>
    </source>
</evidence>
<feature type="transmembrane region" description="Helical" evidence="1">
    <location>
        <begin position="328"/>
        <end position="346"/>
    </location>
</feature>
<feature type="transmembrane region" description="Helical" evidence="1">
    <location>
        <begin position="12"/>
        <end position="28"/>
    </location>
</feature>
<keyword evidence="1" id="KW-0472">Membrane</keyword>
<keyword evidence="3" id="KW-1185">Reference proteome</keyword>
<evidence type="ECO:0000313" key="3">
    <source>
        <dbReference type="Proteomes" id="UP000304900"/>
    </source>
</evidence>
<dbReference type="RefSeq" id="WP_137341088.1">
    <property type="nucleotide sequence ID" value="NZ_SZVO01000007.1"/>
</dbReference>
<protein>
    <recommendedName>
        <fullName evidence="4">Glycosyltransferase RgtA/B/C/D-like domain-containing protein</fullName>
    </recommendedName>
</protein>
<proteinExistence type="predicted"/>
<accession>A0A4U6D5D0</accession>
<keyword evidence="1" id="KW-0812">Transmembrane</keyword>
<feature type="transmembrane region" description="Helical" evidence="1">
    <location>
        <begin position="35"/>
        <end position="54"/>
    </location>
</feature>
<organism evidence="2 3">
    <name type="scientific">Dyadobacter frigoris</name>
    <dbReference type="NCBI Taxonomy" id="2576211"/>
    <lineage>
        <taxon>Bacteria</taxon>
        <taxon>Pseudomonadati</taxon>
        <taxon>Bacteroidota</taxon>
        <taxon>Cytophagia</taxon>
        <taxon>Cytophagales</taxon>
        <taxon>Spirosomataceae</taxon>
        <taxon>Dyadobacter</taxon>
    </lineage>
</organism>
<dbReference type="AlphaFoldDB" id="A0A4U6D5D0"/>
<name>A0A4U6D5D0_9BACT</name>
<feature type="transmembrane region" description="Helical" evidence="1">
    <location>
        <begin position="112"/>
        <end position="129"/>
    </location>
</feature>